<dbReference type="Proteomes" id="UP000800035">
    <property type="component" value="Unassembled WGS sequence"/>
</dbReference>
<organism evidence="2 3">
    <name type="scientific">Byssothecium circinans</name>
    <dbReference type="NCBI Taxonomy" id="147558"/>
    <lineage>
        <taxon>Eukaryota</taxon>
        <taxon>Fungi</taxon>
        <taxon>Dikarya</taxon>
        <taxon>Ascomycota</taxon>
        <taxon>Pezizomycotina</taxon>
        <taxon>Dothideomycetes</taxon>
        <taxon>Pleosporomycetidae</taxon>
        <taxon>Pleosporales</taxon>
        <taxon>Massarineae</taxon>
        <taxon>Massarinaceae</taxon>
        <taxon>Byssothecium</taxon>
    </lineage>
</organism>
<proteinExistence type="predicted"/>
<protein>
    <submittedName>
        <fullName evidence="2">Kinase-like protein</fullName>
    </submittedName>
</protein>
<dbReference type="InterPro" id="IPR051035">
    <property type="entry name" value="Mito_inheritance_9"/>
</dbReference>
<dbReference type="AlphaFoldDB" id="A0A6A5UDG4"/>
<keyword evidence="2" id="KW-0808">Transferase</keyword>
<dbReference type="OrthoDB" id="10003767at2759"/>
<dbReference type="SUPFAM" id="SSF56112">
    <property type="entry name" value="Protein kinase-like (PK-like)"/>
    <property type="match status" value="1"/>
</dbReference>
<dbReference type="GO" id="GO:0005739">
    <property type="term" value="C:mitochondrion"/>
    <property type="evidence" value="ECO:0007669"/>
    <property type="project" value="TreeGrafter"/>
</dbReference>
<accession>A0A6A5UDG4</accession>
<evidence type="ECO:0000313" key="2">
    <source>
        <dbReference type="EMBL" id="KAF1962350.1"/>
    </source>
</evidence>
<dbReference type="EMBL" id="ML976979">
    <property type="protein sequence ID" value="KAF1962350.1"/>
    <property type="molecule type" value="Genomic_DNA"/>
</dbReference>
<sequence>MFEYTSGRWMQAIPYSHDSSIAWLIYNEPLRKSERYLKFDIPALYRTIISSISAKDITSLVKIAEGGFNRIFQATCTDGTQVLARLPYPSTVPRHYTVASEVATLEYLRLKQIPVPRVYGWSSTASNPVGAEYIIMEKLHGKTLGDVWFTLDFKQRYKVIEQIVQLEQKLFSFQLPASGSIYFPNDLDEHELSKSVPLHVQGREFCIGPMAHYSWWHGERSSLECDRGPWRKSNGPFLAVGERELRWTKNFAKPRLHYERLYREVHKFKKMDPQSHVDALNKYLELAKCLGYPPESHLSRPVLRHPDLQPNNIILSETLEIVGLIDWQHATIVPSCLAAGIPKHFQNYGDPESECMAQPARDLPPNFDELSPEEQASVKSQLVRRQTHFLYAALTLQYNEEHYDAIFNNGVIVHQRLYKHAGTPWEGDSITLEAELINANQHWQEIVSSGAIACETPPIRYSDESITSIMDVHRQQEEMDAVMDQMRETLGVDVYGWVPNEEFAATRELARHIKERMIDAADAAEKDGVRNHFPFDDFAEDD</sequence>
<dbReference type="Gene3D" id="3.90.1200.10">
    <property type="match status" value="1"/>
</dbReference>
<name>A0A6A5UDG4_9PLEO</name>
<dbReference type="Pfam" id="PF01636">
    <property type="entry name" value="APH"/>
    <property type="match status" value="1"/>
</dbReference>
<dbReference type="InterPro" id="IPR011009">
    <property type="entry name" value="Kinase-like_dom_sf"/>
</dbReference>
<feature type="domain" description="Aminoglycoside phosphotransferase" evidence="1">
    <location>
        <begin position="62"/>
        <end position="332"/>
    </location>
</feature>
<evidence type="ECO:0000313" key="3">
    <source>
        <dbReference type="Proteomes" id="UP000800035"/>
    </source>
</evidence>
<keyword evidence="2" id="KW-0418">Kinase</keyword>
<gene>
    <name evidence="2" type="ORF">CC80DRAFT_531266</name>
</gene>
<dbReference type="PANTHER" id="PTHR36091">
    <property type="entry name" value="ALTERED INHERITANCE OF MITOCHONDRIA PROTEIN 9, MITOCHONDRIAL"/>
    <property type="match status" value="1"/>
</dbReference>
<dbReference type="Gene3D" id="3.30.200.20">
    <property type="entry name" value="Phosphorylase Kinase, domain 1"/>
    <property type="match status" value="1"/>
</dbReference>
<keyword evidence="3" id="KW-1185">Reference proteome</keyword>
<reference evidence="2" key="1">
    <citation type="journal article" date="2020" name="Stud. Mycol.">
        <title>101 Dothideomycetes genomes: a test case for predicting lifestyles and emergence of pathogens.</title>
        <authorList>
            <person name="Haridas S."/>
            <person name="Albert R."/>
            <person name="Binder M."/>
            <person name="Bloem J."/>
            <person name="Labutti K."/>
            <person name="Salamov A."/>
            <person name="Andreopoulos B."/>
            <person name="Baker S."/>
            <person name="Barry K."/>
            <person name="Bills G."/>
            <person name="Bluhm B."/>
            <person name="Cannon C."/>
            <person name="Castanera R."/>
            <person name="Culley D."/>
            <person name="Daum C."/>
            <person name="Ezra D."/>
            <person name="Gonzalez J."/>
            <person name="Henrissat B."/>
            <person name="Kuo A."/>
            <person name="Liang C."/>
            <person name="Lipzen A."/>
            <person name="Lutzoni F."/>
            <person name="Magnuson J."/>
            <person name="Mondo S."/>
            <person name="Nolan M."/>
            <person name="Ohm R."/>
            <person name="Pangilinan J."/>
            <person name="Park H.-J."/>
            <person name="Ramirez L."/>
            <person name="Alfaro M."/>
            <person name="Sun H."/>
            <person name="Tritt A."/>
            <person name="Yoshinaga Y."/>
            <person name="Zwiers L.-H."/>
            <person name="Turgeon B."/>
            <person name="Goodwin S."/>
            <person name="Spatafora J."/>
            <person name="Crous P."/>
            <person name="Grigoriev I."/>
        </authorList>
    </citation>
    <scope>NUCLEOTIDE SEQUENCE</scope>
    <source>
        <strain evidence="2">CBS 675.92</strain>
    </source>
</reference>
<dbReference type="InterPro" id="IPR002575">
    <property type="entry name" value="Aminoglycoside_PTrfase"/>
</dbReference>
<evidence type="ECO:0000259" key="1">
    <source>
        <dbReference type="Pfam" id="PF01636"/>
    </source>
</evidence>
<dbReference type="PANTHER" id="PTHR36091:SF2">
    <property type="entry name" value="AMINOGLYCOSIDE PHOSPHOTRANSFERASE DOMAIN-CONTAINING PROTEIN"/>
    <property type="match status" value="1"/>
</dbReference>
<dbReference type="GO" id="GO:0016301">
    <property type="term" value="F:kinase activity"/>
    <property type="evidence" value="ECO:0007669"/>
    <property type="project" value="UniProtKB-KW"/>
</dbReference>